<dbReference type="FunFam" id="2.40.10.10:FF:000002">
    <property type="entry name" value="Transmembrane protease serine"/>
    <property type="match status" value="1"/>
</dbReference>
<dbReference type="PANTHER" id="PTHR24264">
    <property type="entry name" value="TRYPSIN-RELATED"/>
    <property type="match status" value="1"/>
</dbReference>
<protein>
    <submittedName>
        <fullName evidence="9">Transmembrane protease serine 3</fullName>
    </submittedName>
</protein>
<dbReference type="FunFam" id="2.40.10.10:FF:000003">
    <property type="entry name" value="Transmembrane serine protease 3"/>
    <property type="match status" value="1"/>
</dbReference>
<keyword evidence="2 6" id="KW-0378">Hydrolase</keyword>
<evidence type="ECO:0000313" key="9">
    <source>
        <dbReference type="EMBL" id="CAG6684614.1"/>
    </source>
</evidence>
<keyword evidence="1 6" id="KW-0645">Protease</keyword>
<evidence type="ECO:0000256" key="5">
    <source>
        <dbReference type="ARBA" id="ARBA00024195"/>
    </source>
</evidence>
<keyword evidence="3 6" id="KW-0720">Serine protease</keyword>
<dbReference type="PROSITE" id="PS00135">
    <property type="entry name" value="TRYPSIN_SER"/>
    <property type="match status" value="2"/>
</dbReference>
<dbReference type="AlphaFoldDB" id="A0A8D8TDY1"/>
<organism evidence="9">
    <name type="scientific">Cacopsylla melanoneura</name>
    <dbReference type="NCBI Taxonomy" id="428564"/>
    <lineage>
        <taxon>Eukaryota</taxon>
        <taxon>Metazoa</taxon>
        <taxon>Ecdysozoa</taxon>
        <taxon>Arthropoda</taxon>
        <taxon>Hexapoda</taxon>
        <taxon>Insecta</taxon>
        <taxon>Pterygota</taxon>
        <taxon>Neoptera</taxon>
        <taxon>Paraneoptera</taxon>
        <taxon>Hemiptera</taxon>
        <taxon>Sternorrhyncha</taxon>
        <taxon>Psylloidea</taxon>
        <taxon>Psyllidae</taxon>
        <taxon>Psyllinae</taxon>
        <taxon>Cacopsylla</taxon>
    </lineage>
</organism>
<keyword evidence="4" id="KW-1015">Disulfide bond</keyword>
<dbReference type="PRINTS" id="PR00722">
    <property type="entry name" value="CHYMOTRYPSIN"/>
</dbReference>
<dbReference type="InterPro" id="IPR033116">
    <property type="entry name" value="TRYPSIN_SER"/>
</dbReference>
<dbReference type="InterPro" id="IPR001254">
    <property type="entry name" value="Trypsin_dom"/>
</dbReference>
<dbReference type="InterPro" id="IPR018114">
    <property type="entry name" value="TRYPSIN_HIS"/>
</dbReference>
<dbReference type="PROSITE" id="PS50240">
    <property type="entry name" value="TRYPSIN_DOM"/>
    <property type="match status" value="2"/>
</dbReference>
<feature type="domain" description="Peptidase S1" evidence="8">
    <location>
        <begin position="333"/>
        <end position="580"/>
    </location>
</feature>
<dbReference type="CDD" id="cd00190">
    <property type="entry name" value="Tryp_SPc"/>
    <property type="match status" value="2"/>
</dbReference>
<dbReference type="SUPFAM" id="SSF50494">
    <property type="entry name" value="Trypsin-like serine proteases"/>
    <property type="match status" value="2"/>
</dbReference>
<sequence length="637" mass="70804">MEIDEQEFYFTGNEIYSHPNYNFNTDENDIAIIKLKSTIQFNKYADAITLPGQGLQYEQGLWCTISGWGKTEKEDHPNILQIATVVTHPDNLCKSEDFYGTKIKKMMFCAGSQLGGSDSCQGDSGGPLVCEVTDQKDYVFSVQYGIVSYGIGCGVADKPGVYTKLSEFHDWINETLNSPDRPEDKNLRLRMSNNEDILGDQEKKNICSLPHPTELCVKGKGPADEFCKKIARAAGNSNKPLCLRNRTCTFHVNQPSSGDVYVSLSKTNSDGIIHSCSNNDLHVVEPNFTSDLTDARKDTSVDGPNWRPLGINPCGLIDDSVKKVEFKSSSKKVVGGEITERGQLPWQVGLYRKPIEADDDFKLFCGGSIITKQHILTAAHCFKDFEYHSYKVIVGDFNRMVTEPEEQEFPFSANEIYAHPNYKKLTDENDIAIIKLKGSIKMGKYAQPICLPANTLKYEDKLNCVVSGWGKTRDVESADNSLELRAARVQTLPYEDCRKEESYGNKIKDSMFCAGSFKGGPDSCQGDSGGPIVCDIQDPNKHTLIQYGVVSFGWGCGNANKPGVYTRLSEYQDWIDQTLKESIKNIAILVSKKIVATRENIESTTSNMVKESTTNNIGKESTTNNVVKESTTSRQAI</sequence>
<dbReference type="PROSITE" id="PS00134">
    <property type="entry name" value="TRYPSIN_HIS"/>
    <property type="match status" value="1"/>
</dbReference>
<evidence type="ECO:0000256" key="1">
    <source>
        <dbReference type="ARBA" id="ARBA00022670"/>
    </source>
</evidence>
<evidence type="ECO:0000256" key="7">
    <source>
        <dbReference type="SAM" id="MobiDB-lite"/>
    </source>
</evidence>
<dbReference type="PANTHER" id="PTHR24264:SF54">
    <property type="entry name" value="PEPTIDASE S1 DOMAIN-CONTAINING PROTEIN"/>
    <property type="match status" value="1"/>
</dbReference>
<name>A0A8D8TDY1_9HEMI</name>
<keyword evidence="9" id="KW-0472">Membrane</keyword>
<evidence type="ECO:0000256" key="3">
    <source>
        <dbReference type="ARBA" id="ARBA00022825"/>
    </source>
</evidence>
<dbReference type="EMBL" id="HBUF01268400">
    <property type="protein sequence ID" value="CAG6684614.1"/>
    <property type="molecule type" value="Transcribed_RNA"/>
</dbReference>
<dbReference type="GO" id="GO:0004252">
    <property type="term" value="F:serine-type endopeptidase activity"/>
    <property type="evidence" value="ECO:0007669"/>
    <property type="project" value="InterPro"/>
</dbReference>
<feature type="region of interest" description="Disordered" evidence="7">
    <location>
        <begin position="610"/>
        <end position="637"/>
    </location>
</feature>
<dbReference type="SMART" id="SM00020">
    <property type="entry name" value="Tryp_SPc"/>
    <property type="match status" value="2"/>
</dbReference>
<reference evidence="9" key="1">
    <citation type="submission" date="2021-05" db="EMBL/GenBank/DDBJ databases">
        <authorList>
            <person name="Alioto T."/>
            <person name="Alioto T."/>
            <person name="Gomez Garrido J."/>
        </authorList>
    </citation>
    <scope>NUCLEOTIDE SEQUENCE</scope>
</reference>
<dbReference type="GO" id="GO:0006508">
    <property type="term" value="P:proteolysis"/>
    <property type="evidence" value="ECO:0007669"/>
    <property type="project" value="UniProtKB-KW"/>
</dbReference>
<dbReference type="InterPro" id="IPR009003">
    <property type="entry name" value="Peptidase_S1_PA"/>
</dbReference>
<dbReference type="InterPro" id="IPR001314">
    <property type="entry name" value="Peptidase_S1A"/>
</dbReference>
<evidence type="ECO:0000256" key="4">
    <source>
        <dbReference type="ARBA" id="ARBA00023157"/>
    </source>
</evidence>
<dbReference type="EMBL" id="HBUF01268401">
    <property type="protein sequence ID" value="CAG6684615.1"/>
    <property type="molecule type" value="Transcribed_RNA"/>
</dbReference>
<dbReference type="Pfam" id="PF00089">
    <property type="entry name" value="Trypsin"/>
    <property type="match status" value="2"/>
</dbReference>
<feature type="domain" description="Peptidase S1" evidence="8">
    <location>
        <begin position="1"/>
        <end position="177"/>
    </location>
</feature>
<dbReference type="InterPro" id="IPR050127">
    <property type="entry name" value="Serine_Proteases_S1"/>
</dbReference>
<dbReference type="Gene3D" id="2.40.10.10">
    <property type="entry name" value="Trypsin-like serine proteases"/>
    <property type="match status" value="2"/>
</dbReference>
<keyword evidence="9" id="KW-0812">Transmembrane</keyword>
<evidence type="ECO:0000259" key="8">
    <source>
        <dbReference type="PROSITE" id="PS50240"/>
    </source>
</evidence>
<accession>A0A8D8TDY1</accession>
<evidence type="ECO:0000256" key="6">
    <source>
        <dbReference type="RuleBase" id="RU363034"/>
    </source>
</evidence>
<dbReference type="GO" id="GO:0005615">
    <property type="term" value="C:extracellular space"/>
    <property type="evidence" value="ECO:0007669"/>
    <property type="project" value="TreeGrafter"/>
</dbReference>
<dbReference type="InterPro" id="IPR043504">
    <property type="entry name" value="Peptidase_S1_PA_chymotrypsin"/>
</dbReference>
<evidence type="ECO:0000256" key="2">
    <source>
        <dbReference type="ARBA" id="ARBA00022801"/>
    </source>
</evidence>
<comment type="similarity">
    <text evidence="5">Belongs to the peptidase S1 family. CLIP subfamily.</text>
</comment>
<proteinExistence type="inferred from homology"/>